<dbReference type="AlphaFoldDB" id="A0A061RFW8"/>
<accession>A0A061RFW8</accession>
<protein>
    <submittedName>
        <fullName evidence="8">Nucleolar protein 4</fullName>
    </submittedName>
</protein>
<evidence type="ECO:0000259" key="7">
    <source>
        <dbReference type="PROSITE" id="PS50102"/>
    </source>
</evidence>
<reference evidence="8" key="1">
    <citation type="submission" date="2014-05" db="EMBL/GenBank/DDBJ databases">
        <title>The transcriptome of the halophilic microalga Tetraselmis sp. GSL018 isolated from the Great Salt Lake, Utah.</title>
        <authorList>
            <person name="Jinkerson R.E."/>
            <person name="D'Adamo S."/>
            <person name="Posewitz M.C."/>
        </authorList>
    </citation>
    <scope>NUCLEOTIDE SEQUENCE</scope>
    <source>
        <strain evidence="8">GSL018</strain>
    </source>
</reference>
<dbReference type="GO" id="GO:0005634">
    <property type="term" value="C:nucleus"/>
    <property type="evidence" value="ECO:0007669"/>
    <property type="project" value="UniProtKB-SubCell"/>
</dbReference>
<dbReference type="Gene3D" id="3.30.70.330">
    <property type="match status" value="1"/>
</dbReference>
<evidence type="ECO:0000256" key="6">
    <source>
        <dbReference type="SAM" id="MobiDB-lite"/>
    </source>
</evidence>
<evidence type="ECO:0000256" key="4">
    <source>
        <dbReference type="ARBA" id="ARBA00023242"/>
    </source>
</evidence>
<sequence length="356" mass="39686">GTPAWESMSPEDQKRRRRAAEERKAKLTNPNMYCSTTRLLIRNIPRDMDEQALRALCHKMVVERAKKAKPVIEHAKILMEAAEGSSAPRSKGRGFVAFRDAEHALCCLRQMNNNPQPFGSAARPIVEFAIEDARLKRKRETKLANQRRSAGAEGAAGGEARLPDDQPRQRKEEKKKLWKQRVREKITTRKQAKAGKAESGGGDGSVAEDAKLRPQTSAGNKGKRKLSRGPSDGSGQTPSKDGPEALLKKAKGRPQQSVAGEALANAKQRRLERQAAAEEAKTAKKRRKDQVMDRIAQQGDDTAQTMLKRRKKKPKAEDSLDHLVNLYTKKLFSQTPLEKAPGKASAKRSSLMRWFE</sequence>
<dbReference type="FunFam" id="3.30.70.330:FF:000182">
    <property type="entry name" value="RNA-binding motif protein 28"/>
    <property type="match status" value="1"/>
</dbReference>
<gene>
    <name evidence="8" type="primary">RBM28</name>
    <name evidence="8" type="ORF">TSPGSL018_1083</name>
</gene>
<feature type="region of interest" description="Disordered" evidence="6">
    <location>
        <begin position="139"/>
        <end position="318"/>
    </location>
</feature>
<evidence type="ECO:0000256" key="2">
    <source>
        <dbReference type="ARBA" id="ARBA00022737"/>
    </source>
</evidence>
<feature type="region of interest" description="Disordered" evidence="6">
    <location>
        <begin position="336"/>
        <end position="356"/>
    </location>
</feature>
<proteinExistence type="predicted"/>
<dbReference type="GO" id="GO:0003729">
    <property type="term" value="F:mRNA binding"/>
    <property type="evidence" value="ECO:0007669"/>
    <property type="project" value="TreeGrafter"/>
</dbReference>
<dbReference type="PANTHER" id="PTHR48039">
    <property type="entry name" value="RNA-BINDING MOTIF PROTEIN 14B"/>
    <property type="match status" value="1"/>
</dbReference>
<keyword evidence="3 5" id="KW-0694">RNA-binding</keyword>
<feature type="domain" description="RRM" evidence="7">
    <location>
        <begin position="37"/>
        <end position="131"/>
    </location>
</feature>
<feature type="region of interest" description="Disordered" evidence="6">
    <location>
        <begin position="1"/>
        <end position="27"/>
    </location>
</feature>
<evidence type="ECO:0000256" key="3">
    <source>
        <dbReference type="ARBA" id="ARBA00022884"/>
    </source>
</evidence>
<evidence type="ECO:0000313" key="8">
    <source>
        <dbReference type="EMBL" id="JAC71822.1"/>
    </source>
</evidence>
<evidence type="ECO:0000256" key="5">
    <source>
        <dbReference type="PROSITE-ProRule" id="PRU00176"/>
    </source>
</evidence>
<name>A0A061RFW8_9CHLO</name>
<feature type="non-terminal residue" evidence="8">
    <location>
        <position position="1"/>
    </location>
</feature>
<comment type="subcellular location">
    <subcellularLocation>
        <location evidence="1">Nucleus</location>
    </subcellularLocation>
</comment>
<dbReference type="SUPFAM" id="SSF54928">
    <property type="entry name" value="RNA-binding domain, RBD"/>
    <property type="match status" value="1"/>
</dbReference>
<dbReference type="PROSITE" id="PS50102">
    <property type="entry name" value="RRM"/>
    <property type="match status" value="1"/>
</dbReference>
<feature type="compositionally biased region" description="Basic and acidic residues" evidence="6">
    <location>
        <begin position="269"/>
        <end position="282"/>
    </location>
</feature>
<feature type="compositionally biased region" description="Basic and acidic residues" evidence="6">
    <location>
        <begin position="11"/>
        <end position="25"/>
    </location>
</feature>
<dbReference type="InterPro" id="IPR035979">
    <property type="entry name" value="RBD_domain_sf"/>
</dbReference>
<dbReference type="PANTHER" id="PTHR48039:SF5">
    <property type="entry name" value="RNA-BINDING PROTEIN 28"/>
    <property type="match status" value="1"/>
</dbReference>
<dbReference type="InterPro" id="IPR012677">
    <property type="entry name" value="Nucleotide-bd_a/b_plait_sf"/>
</dbReference>
<organism evidence="8">
    <name type="scientific">Tetraselmis sp. GSL018</name>
    <dbReference type="NCBI Taxonomy" id="582737"/>
    <lineage>
        <taxon>Eukaryota</taxon>
        <taxon>Viridiplantae</taxon>
        <taxon>Chlorophyta</taxon>
        <taxon>core chlorophytes</taxon>
        <taxon>Chlorodendrophyceae</taxon>
        <taxon>Chlorodendrales</taxon>
        <taxon>Chlorodendraceae</taxon>
        <taxon>Tetraselmis</taxon>
    </lineage>
</organism>
<dbReference type="InterPro" id="IPR000504">
    <property type="entry name" value="RRM_dom"/>
</dbReference>
<evidence type="ECO:0000256" key="1">
    <source>
        <dbReference type="ARBA" id="ARBA00004123"/>
    </source>
</evidence>
<dbReference type="EMBL" id="GBEZ01014240">
    <property type="protein sequence ID" value="JAC71822.1"/>
    <property type="molecule type" value="Transcribed_RNA"/>
</dbReference>
<keyword evidence="4" id="KW-0539">Nucleus</keyword>
<dbReference type="InterPro" id="IPR051945">
    <property type="entry name" value="RRM_MRD1_RNA_proc_ribogen"/>
</dbReference>
<dbReference type="CDD" id="cd12416">
    <property type="entry name" value="RRM4_RBM28_like"/>
    <property type="match status" value="1"/>
</dbReference>
<feature type="compositionally biased region" description="Basic and acidic residues" evidence="6">
    <location>
        <begin position="161"/>
        <end position="187"/>
    </location>
</feature>
<keyword evidence="2" id="KW-0677">Repeat</keyword>